<keyword evidence="3" id="KW-1185">Reference proteome</keyword>
<sequence length="95" mass="10646">MAWSEGRRAGRPPAAAHASGGRRRVRLYLKYGVDARQVAHPDCPGAEQMWLGLHLYGMKIAIGTSYRPPWQIIDTFLDALTDYVTTYITCLLLIV</sequence>
<dbReference type="Proteomes" id="UP000299102">
    <property type="component" value="Unassembled WGS sequence"/>
</dbReference>
<protein>
    <submittedName>
        <fullName evidence="2">Uncharacterized protein</fullName>
    </submittedName>
</protein>
<feature type="region of interest" description="Disordered" evidence="1">
    <location>
        <begin position="1"/>
        <end position="22"/>
    </location>
</feature>
<evidence type="ECO:0000313" key="3">
    <source>
        <dbReference type="Proteomes" id="UP000299102"/>
    </source>
</evidence>
<evidence type="ECO:0000256" key="1">
    <source>
        <dbReference type="SAM" id="MobiDB-lite"/>
    </source>
</evidence>
<reference evidence="2 3" key="1">
    <citation type="journal article" date="2019" name="Commun. Biol.">
        <title>The bagworm genome reveals a unique fibroin gene that provides high tensile strength.</title>
        <authorList>
            <person name="Kono N."/>
            <person name="Nakamura H."/>
            <person name="Ohtoshi R."/>
            <person name="Tomita M."/>
            <person name="Numata K."/>
            <person name="Arakawa K."/>
        </authorList>
    </citation>
    <scope>NUCLEOTIDE SEQUENCE [LARGE SCALE GENOMIC DNA]</scope>
</reference>
<name>A0A4C1WH19_EUMVA</name>
<comment type="caution">
    <text evidence="2">The sequence shown here is derived from an EMBL/GenBank/DDBJ whole genome shotgun (WGS) entry which is preliminary data.</text>
</comment>
<gene>
    <name evidence="2" type="ORF">EVAR_32618_1</name>
</gene>
<proteinExistence type="predicted"/>
<dbReference type="AlphaFoldDB" id="A0A4C1WH19"/>
<organism evidence="2 3">
    <name type="scientific">Eumeta variegata</name>
    <name type="common">Bagworm moth</name>
    <name type="synonym">Eumeta japonica</name>
    <dbReference type="NCBI Taxonomy" id="151549"/>
    <lineage>
        <taxon>Eukaryota</taxon>
        <taxon>Metazoa</taxon>
        <taxon>Ecdysozoa</taxon>
        <taxon>Arthropoda</taxon>
        <taxon>Hexapoda</taxon>
        <taxon>Insecta</taxon>
        <taxon>Pterygota</taxon>
        <taxon>Neoptera</taxon>
        <taxon>Endopterygota</taxon>
        <taxon>Lepidoptera</taxon>
        <taxon>Glossata</taxon>
        <taxon>Ditrysia</taxon>
        <taxon>Tineoidea</taxon>
        <taxon>Psychidae</taxon>
        <taxon>Oiketicinae</taxon>
        <taxon>Eumeta</taxon>
    </lineage>
</organism>
<dbReference type="EMBL" id="BGZK01000564">
    <property type="protein sequence ID" value="GBP50373.1"/>
    <property type="molecule type" value="Genomic_DNA"/>
</dbReference>
<dbReference type="OrthoDB" id="416454at2759"/>
<evidence type="ECO:0000313" key="2">
    <source>
        <dbReference type="EMBL" id="GBP50373.1"/>
    </source>
</evidence>
<accession>A0A4C1WH19</accession>